<evidence type="ECO:0000256" key="1">
    <source>
        <dbReference type="ARBA" id="ARBA00006068"/>
    </source>
</evidence>
<dbReference type="NCBIfam" id="TIGR00350">
    <property type="entry name" value="lytR_cpsA_psr"/>
    <property type="match status" value="1"/>
</dbReference>
<gene>
    <name evidence="3" type="ORF">H7U36_03420</name>
</gene>
<name>A0ABS2E6B2_9FIRM</name>
<dbReference type="Gene3D" id="3.40.630.190">
    <property type="entry name" value="LCP protein"/>
    <property type="match status" value="1"/>
</dbReference>
<dbReference type="InterPro" id="IPR004474">
    <property type="entry name" value="LytR_CpsA_psr"/>
</dbReference>
<protein>
    <submittedName>
        <fullName evidence="3">LCP family protein</fullName>
    </submittedName>
</protein>
<evidence type="ECO:0000313" key="4">
    <source>
        <dbReference type="Proteomes" id="UP000716906"/>
    </source>
</evidence>
<dbReference type="PANTHER" id="PTHR33392:SF6">
    <property type="entry name" value="POLYISOPRENYL-TEICHOIC ACID--PEPTIDOGLYCAN TEICHOIC ACID TRANSFERASE TAGU"/>
    <property type="match status" value="1"/>
</dbReference>
<dbReference type="InterPro" id="IPR050922">
    <property type="entry name" value="LytR/CpsA/Psr_CW_biosynth"/>
</dbReference>
<sequence>MKHKNSILVLLGVLCLILVGAVVYTAFIRQPDAVETDSEASEGSGGRYITYKGKEYRRDQNVQALLLMGVDRESTAQVGEQTGDAGQADSLNLLILNKKEQTAKILQISRDSAVDIDVYDENGSKVMTAEGQLCLQYAFGDGGGRSCRLTVEKTEELLGGIDIDSYLALTLDGIKVAVDAAGGIPITVPEDYTWIDPAFQKGASLVLNGEQAEQYVRSRDTETLDSNQQRMERQSQFMRALLSMLAGGGFSTQELTDLYQQLEPYMTTNLTADELTQIAGYTFQEETQTVPGEVTEQDGRALYITDAEKIQDLIIKEFFIEK</sequence>
<feature type="domain" description="Cell envelope-related transcriptional attenuator" evidence="2">
    <location>
        <begin position="88"/>
        <end position="244"/>
    </location>
</feature>
<comment type="similarity">
    <text evidence="1">Belongs to the LytR/CpsA/Psr (LCP) family.</text>
</comment>
<dbReference type="RefSeq" id="WP_033126766.1">
    <property type="nucleotide sequence ID" value="NZ_JACLYY010000002.1"/>
</dbReference>
<dbReference type="Pfam" id="PF03816">
    <property type="entry name" value="LytR_cpsA_psr"/>
    <property type="match status" value="1"/>
</dbReference>
<reference evidence="3 4" key="1">
    <citation type="journal article" date="2021" name="Sci. Rep.">
        <title>The distribution of antibiotic resistance genes in chicken gut microbiota commensals.</title>
        <authorList>
            <person name="Juricova H."/>
            <person name="Matiasovicova J."/>
            <person name="Kubasova T."/>
            <person name="Cejkova D."/>
            <person name="Rychlik I."/>
        </authorList>
    </citation>
    <scope>NUCLEOTIDE SEQUENCE [LARGE SCALE GENOMIC DNA]</scope>
    <source>
        <strain evidence="3 4">An773</strain>
    </source>
</reference>
<dbReference type="EMBL" id="JACLYY010000002">
    <property type="protein sequence ID" value="MBM6737157.1"/>
    <property type="molecule type" value="Genomic_DNA"/>
</dbReference>
<keyword evidence="4" id="KW-1185">Reference proteome</keyword>
<comment type="caution">
    <text evidence="3">The sequence shown here is derived from an EMBL/GenBank/DDBJ whole genome shotgun (WGS) entry which is preliminary data.</text>
</comment>
<proteinExistence type="inferred from homology"/>
<accession>A0ABS2E6B2</accession>
<evidence type="ECO:0000259" key="2">
    <source>
        <dbReference type="Pfam" id="PF03816"/>
    </source>
</evidence>
<organism evidence="3 4">
    <name type="scientific">Faecalicatena fissicatena</name>
    <dbReference type="NCBI Taxonomy" id="290055"/>
    <lineage>
        <taxon>Bacteria</taxon>
        <taxon>Bacillati</taxon>
        <taxon>Bacillota</taxon>
        <taxon>Clostridia</taxon>
        <taxon>Lachnospirales</taxon>
        <taxon>Lachnospiraceae</taxon>
        <taxon>Faecalicatena</taxon>
    </lineage>
</organism>
<dbReference type="Proteomes" id="UP000716906">
    <property type="component" value="Unassembled WGS sequence"/>
</dbReference>
<evidence type="ECO:0000313" key="3">
    <source>
        <dbReference type="EMBL" id="MBM6737157.1"/>
    </source>
</evidence>
<dbReference type="PANTHER" id="PTHR33392">
    <property type="entry name" value="POLYISOPRENYL-TEICHOIC ACID--PEPTIDOGLYCAN TEICHOIC ACID TRANSFERASE TAGU"/>
    <property type="match status" value="1"/>
</dbReference>